<protein>
    <submittedName>
        <fullName evidence="3">Uncharacterized protein</fullName>
    </submittedName>
</protein>
<organism evidence="3 4">
    <name type="scientific">Saccharopolyspora rosea</name>
    <dbReference type="NCBI Taxonomy" id="524884"/>
    <lineage>
        <taxon>Bacteria</taxon>
        <taxon>Bacillati</taxon>
        <taxon>Actinomycetota</taxon>
        <taxon>Actinomycetes</taxon>
        <taxon>Pseudonocardiales</taxon>
        <taxon>Pseudonocardiaceae</taxon>
        <taxon>Saccharopolyspora</taxon>
    </lineage>
</organism>
<keyword evidence="2" id="KW-0812">Transmembrane</keyword>
<comment type="caution">
    <text evidence="3">The sequence shown here is derived from an EMBL/GenBank/DDBJ whole genome shotgun (WGS) entry which is preliminary data.</text>
</comment>
<gene>
    <name evidence="3" type="ORF">ACFQ16_21490</name>
</gene>
<feature type="transmembrane region" description="Helical" evidence="2">
    <location>
        <begin position="148"/>
        <end position="166"/>
    </location>
</feature>
<dbReference type="InterPro" id="IPR008910">
    <property type="entry name" value="MSC_TM_helix"/>
</dbReference>
<keyword evidence="2" id="KW-1133">Transmembrane helix</keyword>
<feature type="transmembrane region" description="Helical" evidence="2">
    <location>
        <begin position="178"/>
        <end position="200"/>
    </location>
</feature>
<accession>A0ABW3FWU8</accession>
<evidence type="ECO:0000313" key="4">
    <source>
        <dbReference type="Proteomes" id="UP001597018"/>
    </source>
</evidence>
<evidence type="ECO:0000256" key="2">
    <source>
        <dbReference type="SAM" id="Phobius"/>
    </source>
</evidence>
<keyword evidence="2" id="KW-0472">Membrane</keyword>
<dbReference type="Proteomes" id="UP001597018">
    <property type="component" value="Unassembled WGS sequence"/>
</dbReference>
<dbReference type="EMBL" id="JBHTIW010000020">
    <property type="protein sequence ID" value="MFD0922327.1"/>
    <property type="molecule type" value="Genomic_DNA"/>
</dbReference>
<feature type="compositionally biased region" description="Basic and acidic residues" evidence="1">
    <location>
        <begin position="229"/>
        <end position="240"/>
    </location>
</feature>
<sequence length="240" mass="24407">MGTLQQGLAEAWAAIATFVPKLVVFGVVVLVGWGIAKAVARTVQILLAQLSFDRLMTRSGLAGYAAKSGVDVPGLLVKVVQFFVVLVFVQLGLGVFGPNPVSDLIAQVVLYLPKIAVAIVLVLVSAALGRAVGALVRGALGSHPLGPPLSRAASAFVVGIGAIAALDQLGIAPAVTTPVLVAALATVGGVVVVGVGGGLVKPMQQRWSKWLDSAESQFSRNGATPNGRGEPEDVRANGHA</sequence>
<dbReference type="Pfam" id="PF05552">
    <property type="entry name" value="MS_channel_1st_1"/>
    <property type="match status" value="2"/>
</dbReference>
<name>A0ABW3FWU8_9PSEU</name>
<feature type="transmembrane region" description="Helical" evidence="2">
    <location>
        <begin position="12"/>
        <end position="36"/>
    </location>
</feature>
<feature type="transmembrane region" description="Helical" evidence="2">
    <location>
        <begin position="115"/>
        <end position="136"/>
    </location>
</feature>
<feature type="region of interest" description="Disordered" evidence="1">
    <location>
        <begin position="217"/>
        <end position="240"/>
    </location>
</feature>
<dbReference type="RefSeq" id="WP_263251591.1">
    <property type="nucleotide sequence ID" value="NZ_BAABLT010000045.1"/>
</dbReference>
<feature type="transmembrane region" description="Helical" evidence="2">
    <location>
        <begin position="75"/>
        <end position="95"/>
    </location>
</feature>
<keyword evidence="4" id="KW-1185">Reference proteome</keyword>
<proteinExistence type="predicted"/>
<evidence type="ECO:0000313" key="3">
    <source>
        <dbReference type="EMBL" id="MFD0922327.1"/>
    </source>
</evidence>
<evidence type="ECO:0000256" key="1">
    <source>
        <dbReference type="SAM" id="MobiDB-lite"/>
    </source>
</evidence>
<reference evidence="4" key="1">
    <citation type="journal article" date="2019" name="Int. J. Syst. Evol. Microbiol.">
        <title>The Global Catalogue of Microorganisms (GCM) 10K type strain sequencing project: providing services to taxonomists for standard genome sequencing and annotation.</title>
        <authorList>
            <consortium name="The Broad Institute Genomics Platform"/>
            <consortium name="The Broad Institute Genome Sequencing Center for Infectious Disease"/>
            <person name="Wu L."/>
            <person name="Ma J."/>
        </authorList>
    </citation>
    <scope>NUCLEOTIDE SEQUENCE [LARGE SCALE GENOMIC DNA]</scope>
    <source>
        <strain evidence="4">CCUG 56401</strain>
    </source>
</reference>